<evidence type="ECO:0000313" key="1">
    <source>
        <dbReference type="EMBL" id="KKN34922.1"/>
    </source>
</evidence>
<name>A0A0F9QD16_9ZZZZ</name>
<protein>
    <submittedName>
        <fullName evidence="1">Uncharacterized protein</fullName>
    </submittedName>
</protein>
<accession>A0A0F9QD16</accession>
<proteinExistence type="predicted"/>
<dbReference type="AlphaFoldDB" id="A0A0F9QD16"/>
<gene>
    <name evidence="1" type="ORF">LCGC14_0788630</name>
</gene>
<organism evidence="1">
    <name type="scientific">marine sediment metagenome</name>
    <dbReference type="NCBI Taxonomy" id="412755"/>
    <lineage>
        <taxon>unclassified sequences</taxon>
        <taxon>metagenomes</taxon>
        <taxon>ecological metagenomes</taxon>
    </lineage>
</organism>
<sequence>MSNIYQSQSDGQYYCRDCKKELEDCTCPSTEQQEACKEFWAEHKEKEDGEG</sequence>
<reference evidence="1" key="1">
    <citation type="journal article" date="2015" name="Nature">
        <title>Complex archaea that bridge the gap between prokaryotes and eukaryotes.</title>
        <authorList>
            <person name="Spang A."/>
            <person name="Saw J.H."/>
            <person name="Jorgensen S.L."/>
            <person name="Zaremba-Niedzwiedzka K."/>
            <person name="Martijn J."/>
            <person name="Lind A.E."/>
            <person name="van Eijk R."/>
            <person name="Schleper C."/>
            <person name="Guy L."/>
            <person name="Ettema T.J."/>
        </authorList>
    </citation>
    <scope>NUCLEOTIDE SEQUENCE</scope>
</reference>
<comment type="caution">
    <text evidence="1">The sequence shown here is derived from an EMBL/GenBank/DDBJ whole genome shotgun (WGS) entry which is preliminary data.</text>
</comment>
<dbReference type="EMBL" id="LAZR01002075">
    <property type="protein sequence ID" value="KKN34922.1"/>
    <property type="molecule type" value="Genomic_DNA"/>
</dbReference>